<dbReference type="RefSeq" id="WP_032848499.1">
    <property type="nucleotide sequence ID" value="NZ_CP084159.1"/>
</dbReference>
<dbReference type="Pfam" id="PF00583">
    <property type="entry name" value="Acetyltransf_1"/>
    <property type="match status" value="1"/>
</dbReference>
<dbReference type="GO" id="GO:0016747">
    <property type="term" value="F:acyltransferase activity, transferring groups other than amino-acyl groups"/>
    <property type="evidence" value="ECO:0007669"/>
    <property type="project" value="InterPro"/>
</dbReference>
<name>A0A2C6ARC3_FUSNP</name>
<comment type="caution">
    <text evidence="2">The sequence shown here is derived from an EMBL/GenBank/DDBJ whole genome shotgun (WGS) entry which is preliminary data.</text>
</comment>
<reference evidence="2 3" key="1">
    <citation type="submission" date="2017-06" db="EMBL/GenBank/DDBJ databases">
        <title>Draft genome sequence of Fusobacterium nucleatum subsp. polymorphum KCOM 1330 (=ChDC F330).</title>
        <authorList>
            <person name="Kook J.-K."/>
            <person name="Park S.-N."/>
            <person name="Lim Y.K."/>
            <person name="Roh H."/>
        </authorList>
    </citation>
    <scope>NUCLEOTIDE SEQUENCE [LARGE SCALE GENOMIC DNA]</scope>
    <source>
        <strain evidence="3">KCOM 1330 (ChDC F330)</strain>
    </source>
</reference>
<gene>
    <name evidence="2" type="ORF">CBG59_12725</name>
</gene>
<dbReference type="CDD" id="cd04301">
    <property type="entry name" value="NAT_SF"/>
    <property type="match status" value="1"/>
</dbReference>
<protein>
    <submittedName>
        <fullName evidence="2">N-acetyltransferase</fullName>
    </submittedName>
</protein>
<keyword evidence="2" id="KW-0808">Transferase</keyword>
<dbReference type="InterPro" id="IPR000182">
    <property type="entry name" value="GNAT_dom"/>
</dbReference>
<dbReference type="InterPro" id="IPR016181">
    <property type="entry name" value="Acyl_CoA_acyltransferase"/>
</dbReference>
<dbReference type="Proteomes" id="UP000221852">
    <property type="component" value="Unassembled WGS sequence"/>
</dbReference>
<dbReference type="AlphaFoldDB" id="A0A2C6ARC3"/>
<dbReference type="SUPFAM" id="SSF55729">
    <property type="entry name" value="Acyl-CoA N-acyltransferases (Nat)"/>
    <property type="match status" value="1"/>
</dbReference>
<proteinExistence type="predicted"/>
<dbReference type="Gene3D" id="3.40.630.30">
    <property type="match status" value="1"/>
</dbReference>
<organism evidence="2 3">
    <name type="scientific">Fusobacterium nucleatum subsp. polymorphum</name>
    <name type="common">Fusobacterium polymorphum</name>
    <dbReference type="NCBI Taxonomy" id="76857"/>
    <lineage>
        <taxon>Bacteria</taxon>
        <taxon>Fusobacteriati</taxon>
        <taxon>Fusobacteriota</taxon>
        <taxon>Fusobacteriia</taxon>
        <taxon>Fusobacteriales</taxon>
        <taxon>Fusobacteriaceae</taxon>
        <taxon>Fusobacterium</taxon>
    </lineage>
</organism>
<dbReference type="EMBL" id="NIRQ01000001">
    <property type="protein sequence ID" value="PHI14440.1"/>
    <property type="molecule type" value="Genomic_DNA"/>
</dbReference>
<dbReference type="PROSITE" id="PS51186">
    <property type="entry name" value="GNAT"/>
    <property type="match status" value="1"/>
</dbReference>
<evidence type="ECO:0000313" key="3">
    <source>
        <dbReference type="Proteomes" id="UP000221852"/>
    </source>
</evidence>
<evidence type="ECO:0000313" key="2">
    <source>
        <dbReference type="EMBL" id="PHI14440.1"/>
    </source>
</evidence>
<feature type="domain" description="N-acetyltransferase" evidence="1">
    <location>
        <begin position="4"/>
        <end position="170"/>
    </location>
</feature>
<accession>A0A2C6ARC3</accession>
<sequence>MIKLEILNLNSDELKVFKQNIQEVFQKGAESEFENLEFEILPEEDIDKSLETKGAIAYKAVMNNEIVGGAIVVIDELTQHNHLDFLYVKYGIQGKGIGKFIWSEIEKKHPNTKVWETVTPYFEKRNIHFYVNLCKFSIVEFFYPSHEEENTANDMMGNGYLFRFEKVMKK</sequence>
<evidence type="ECO:0000259" key="1">
    <source>
        <dbReference type="PROSITE" id="PS51186"/>
    </source>
</evidence>